<dbReference type="SUPFAM" id="SSF51197">
    <property type="entry name" value="Clavaminate synthase-like"/>
    <property type="match status" value="1"/>
</dbReference>
<keyword evidence="7" id="KW-1185">Reference proteome</keyword>
<proteinExistence type="inferred from homology"/>
<evidence type="ECO:0000259" key="5">
    <source>
        <dbReference type="Pfam" id="PF05118"/>
    </source>
</evidence>
<dbReference type="Proteomes" id="UP001202831">
    <property type="component" value="Unassembled WGS sequence"/>
</dbReference>
<feature type="domain" description="Aspartyl/asparaginy/proline hydroxylase" evidence="5">
    <location>
        <begin position="72"/>
        <end position="223"/>
    </location>
</feature>
<dbReference type="PANTHER" id="PTHR46332">
    <property type="entry name" value="ASPARTATE BETA-HYDROXYLASE DOMAIN-CONTAINING PROTEIN 2"/>
    <property type="match status" value="1"/>
</dbReference>
<organism evidence="6 7">
    <name type="scientific">Shewanella corallii</name>
    <dbReference type="NCBI Taxonomy" id="560080"/>
    <lineage>
        <taxon>Bacteria</taxon>
        <taxon>Pseudomonadati</taxon>
        <taxon>Pseudomonadota</taxon>
        <taxon>Gammaproteobacteria</taxon>
        <taxon>Alteromonadales</taxon>
        <taxon>Shewanellaceae</taxon>
        <taxon>Shewanella</taxon>
    </lineage>
</organism>
<comment type="similarity">
    <text evidence="1">Belongs to the aspartyl/asparaginyl beta-hydroxylase family.</text>
</comment>
<keyword evidence="3" id="KW-0560">Oxidoreductase</keyword>
<sequence length="302" mass="35122">MLFFAFFVLLIYILSILFVRVRNRDRFGLSRQLSDFSTFMVPFNIPVYLLSKVPLTPFVDRKHFPELEILQSNWEIIRDEALALYENGHIAIKNDLPASSFYKDNRWTSFYLKVYDCDIPSARKLAPKTMELIDQVPGMNLALFACLNSGKKLGKHHDPFALSLRYSLGLSTPNSKDCAISVDGQWHIWRDGESILFDETYAHHTHNDSDAPRIILMSDIDRPLKIKVVQKVYYYFARFFNSLFVVDNIDTSKTGIGNRITPIHGKYMAYIKKIKRWNRTVYKSLKILIVVLVGFLIYKSMI</sequence>
<evidence type="ECO:0000256" key="4">
    <source>
        <dbReference type="SAM" id="Phobius"/>
    </source>
</evidence>
<accession>A0ABT0N2P4</accession>
<evidence type="ECO:0000313" key="7">
    <source>
        <dbReference type="Proteomes" id="UP001202831"/>
    </source>
</evidence>
<dbReference type="PANTHER" id="PTHR46332:SF5">
    <property type="entry name" value="ASPARTATE BETA-HYDROXYLASE DOMAIN CONTAINING 2"/>
    <property type="match status" value="1"/>
</dbReference>
<dbReference type="InterPro" id="IPR051821">
    <property type="entry name" value="Asp/Asn_beta-hydroxylase"/>
</dbReference>
<dbReference type="Pfam" id="PF05118">
    <property type="entry name" value="Asp_Arg_Hydrox"/>
    <property type="match status" value="1"/>
</dbReference>
<evidence type="ECO:0000256" key="1">
    <source>
        <dbReference type="ARBA" id="ARBA00007730"/>
    </source>
</evidence>
<dbReference type="InterPro" id="IPR027443">
    <property type="entry name" value="IPNS-like_sf"/>
</dbReference>
<dbReference type="Gene3D" id="2.60.120.330">
    <property type="entry name" value="B-lactam Antibiotic, Isopenicillin N Synthase, Chain"/>
    <property type="match status" value="1"/>
</dbReference>
<comment type="caution">
    <text evidence="6">The sequence shown here is derived from an EMBL/GenBank/DDBJ whole genome shotgun (WGS) entry which is preliminary data.</text>
</comment>
<evidence type="ECO:0000256" key="3">
    <source>
        <dbReference type="ARBA" id="ARBA00023002"/>
    </source>
</evidence>
<feature type="transmembrane region" description="Helical" evidence="4">
    <location>
        <begin position="6"/>
        <end position="23"/>
    </location>
</feature>
<dbReference type="RefSeq" id="WP_249247536.1">
    <property type="nucleotide sequence ID" value="NZ_JAKIKT010000001.1"/>
</dbReference>
<protein>
    <submittedName>
        <fullName evidence="6">Aspartyl/asparaginyl beta-hydroxylase domain-containing protein</fullName>
    </submittedName>
</protein>
<dbReference type="EMBL" id="JAKIKT010000001">
    <property type="protein sequence ID" value="MCL2912716.1"/>
    <property type="molecule type" value="Genomic_DNA"/>
</dbReference>
<keyword evidence="4" id="KW-1133">Transmembrane helix</keyword>
<keyword evidence="4" id="KW-0472">Membrane</keyword>
<keyword evidence="4" id="KW-0812">Transmembrane</keyword>
<name>A0ABT0N2P4_9GAMM</name>
<evidence type="ECO:0000313" key="6">
    <source>
        <dbReference type="EMBL" id="MCL2912716.1"/>
    </source>
</evidence>
<keyword evidence="2" id="KW-0223">Dioxygenase</keyword>
<feature type="transmembrane region" description="Helical" evidence="4">
    <location>
        <begin position="280"/>
        <end position="298"/>
    </location>
</feature>
<reference evidence="6 7" key="1">
    <citation type="submission" date="2022-01" db="EMBL/GenBank/DDBJ databases">
        <title>Whole genome-based taxonomy of the Shewanellaceae.</title>
        <authorList>
            <person name="Martin-Rodriguez A.J."/>
        </authorList>
    </citation>
    <scope>NUCLEOTIDE SEQUENCE [LARGE SCALE GENOMIC DNA]</scope>
    <source>
        <strain evidence="6 7">DSM 21332</strain>
    </source>
</reference>
<evidence type="ECO:0000256" key="2">
    <source>
        <dbReference type="ARBA" id="ARBA00022964"/>
    </source>
</evidence>
<dbReference type="InterPro" id="IPR007803">
    <property type="entry name" value="Asp/Arg/Pro-Hydrxlase"/>
</dbReference>
<gene>
    <name evidence="6" type="ORF">L2725_02785</name>
</gene>